<gene>
    <name evidence="5" type="ORF">BXY41_10539</name>
</gene>
<dbReference type="Gene3D" id="1.10.1660.10">
    <property type="match status" value="1"/>
</dbReference>
<dbReference type="PANTHER" id="PTHR30204">
    <property type="entry name" value="REDOX-CYCLING DRUG-SENSING TRANSCRIPTIONAL ACTIVATOR SOXR"/>
    <property type="match status" value="1"/>
</dbReference>
<keyword evidence="3" id="KW-0804">Transcription</keyword>
<keyword evidence="1" id="KW-0805">Transcription regulation</keyword>
<proteinExistence type="predicted"/>
<evidence type="ECO:0000256" key="2">
    <source>
        <dbReference type="ARBA" id="ARBA00023125"/>
    </source>
</evidence>
<protein>
    <submittedName>
        <fullName evidence="5">DNA-binding transcriptional MerR regulator</fullName>
    </submittedName>
</protein>
<organism evidence="5 6">
    <name type="scientific">Lacrimispora xylanisolvens</name>
    <dbReference type="NCBI Taxonomy" id="384636"/>
    <lineage>
        <taxon>Bacteria</taxon>
        <taxon>Bacillati</taxon>
        <taxon>Bacillota</taxon>
        <taxon>Clostridia</taxon>
        <taxon>Lachnospirales</taxon>
        <taxon>Lachnospiraceae</taxon>
        <taxon>Lacrimispora</taxon>
    </lineage>
</organism>
<evidence type="ECO:0000259" key="4">
    <source>
        <dbReference type="PROSITE" id="PS50937"/>
    </source>
</evidence>
<dbReference type="GO" id="GO:0003677">
    <property type="term" value="F:DNA binding"/>
    <property type="evidence" value="ECO:0007669"/>
    <property type="project" value="UniProtKB-KW"/>
</dbReference>
<dbReference type="OrthoDB" id="9810140at2"/>
<dbReference type="PROSITE" id="PS00552">
    <property type="entry name" value="HTH_MERR_1"/>
    <property type="match status" value="1"/>
</dbReference>
<dbReference type="AlphaFoldDB" id="A0A2S6HSU1"/>
<evidence type="ECO:0000256" key="3">
    <source>
        <dbReference type="ARBA" id="ARBA00023163"/>
    </source>
</evidence>
<evidence type="ECO:0000313" key="6">
    <source>
        <dbReference type="Proteomes" id="UP000237749"/>
    </source>
</evidence>
<dbReference type="InterPro" id="IPR009061">
    <property type="entry name" value="DNA-bd_dom_put_sf"/>
</dbReference>
<dbReference type="PROSITE" id="PS50937">
    <property type="entry name" value="HTH_MERR_2"/>
    <property type="match status" value="1"/>
</dbReference>
<dbReference type="Proteomes" id="UP000237749">
    <property type="component" value="Unassembled WGS sequence"/>
</dbReference>
<dbReference type="SMART" id="SM00422">
    <property type="entry name" value="HTH_MERR"/>
    <property type="match status" value="1"/>
</dbReference>
<dbReference type="RefSeq" id="WP_104436820.1">
    <property type="nucleotide sequence ID" value="NZ_PTJA01000005.1"/>
</dbReference>
<dbReference type="SUPFAM" id="SSF46955">
    <property type="entry name" value="Putative DNA-binding domain"/>
    <property type="match status" value="1"/>
</dbReference>
<keyword evidence="6" id="KW-1185">Reference proteome</keyword>
<dbReference type="Pfam" id="PF13411">
    <property type="entry name" value="MerR_1"/>
    <property type="match status" value="1"/>
</dbReference>
<sequence>MKKYSIGEVSLRLGLSRDTLRFYEKKGIIQPKKEENGYRSYTYDDISRLLSIMYYRRLNFSLEDIERILYKSSIHSSRSMIQKKITEEKQQLELHRQSLVHLNLLKITYDNVKQGLDQYQTKPLLTHYRIKDCEEINRLGIPDLCAPFQEYIIKGKQAKLRDEFFLLSEETSSVMRLNPDLKRFPVLKWETCVYTVLASDSLVPDEEKMLKAAEWAKEQGYSLTGTAYCGPVMGCAPEQQKEEEAEGDSDKTIHYLELYLPVSQ</sequence>
<dbReference type="PRINTS" id="PR00040">
    <property type="entry name" value="HTHMERR"/>
</dbReference>
<keyword evidence="2 5" id="KW-0238">DNA-binding</keyword>
<dbReference type="InterPro" id="IPR000551">
    <property type="entry name" value="MerR-type_HTH_dom"/>
</dbReference>
<dbReference type="EMBL" id="PTJA01000005">
    <property type="protein sequence ID" value="PPK80824.1"/>
    <property type="molecule type" value="Genomic_DNA"/>
</dbReference>
<reference evidence="5 6" key="1">
    <citation type="submission" date="2018-02" db="EMBL/GenBank/DDBJ databases">
        <title>Genomic Encyclopedia of Archaeal and Bacterial Type Strains, Phase II (KMG-II): from individual species to whole genera.</title>
        <authorList>
            <person name="Goeker M."/>
        </authorList>
    </citation>
    <scope>NUCLEOTIDE SEQUENCE [LARGE SCALE GENOMIC DNA]</scope>
    <source>
        <strain evidence="5 6">DSM 3808</strain>
    </source>
</reference>
<dbReference type="CDD" id="cd00592">
    <property type="entry name" value="HTH_MerR-like"/>
    <property type="match status" value="1"/>
</dbReference>
<evidence type="ECO:0000313" key="5">
    <source>
        <dbReference type="EMBL" id="PPK80824.1"/>
    </source>
</evidence>
<dbReference type="PANTHER" id="PTHR30204:SF94">
    <property type="entry name" value="HEAVY METAL-DEPENDENT TRANSCRIPTIONAL REGULATOR HI_0293-RELATED"/>
    <property type="match status" value="1"/>
</dbReference>
<dbReference type="InterPro" id="IPR047057">
    <property type="entry name" value="MerR_fam"/>
</dbReference>
<comment type="caution">
    <text evidence="5">The sequence shown here is derived from an EMBL/GenBank/DDBJ whole genome shotgun (WGS) entry which is preliminary data.</text>
</comment>
<name>A0A2S6HSU1_9FIRM</name>
<evidence type="ECO:0000256" key="1">
    <source>
        <dbReference type="ARBA" id="ARBA00023015"/>
    </source>
</evidence>
<feature type="domain" description="HTH merR-type" evidence="4">
    <location>
        <begin position="3"/>
        <end position="71"/>
    </location>
</feature>
<dbReference type="GO" id="GO:0003700">
    <property type="term" value="F:DNA-binding transcription factor activity"/>
    <property type="evidence" value="ECO:0007669"/>
    <property type="project" value="InterPro"/>
</dbReference>
<accession>A0A2S6HSU1</accession>